<dbReference type="GO" id="GO:0046872">
    <property type="term" value="F:metal ion binding"/>
    <property type="evidence" value="ECO:0007669"/>
    <property type="project" value="UniProtKB-KW"/>
</dbReference>
<feature type="domain" description="Radical SAM core" evidence="5">
    <location>
        <begin position="32"/>
        <end position="177"/>
    </location>
</feature>
<evidence type="ECO:0000313" key="6">
    <source>
        <dbReference type="EMBL" id="KKK82722.1"/>
    </source>
</evidence>
<dbReference type="InterPro" id="IPR013785">
    <property type="entry name" value="Aldolase_TIM"/>
</dbReference>
<accession>A0A0F8YMX0</accession>
<dbReference type="SFLD" id="SFLDS00029">
    <property type="entry name" value="Radical_SAM"/>
    <property type="match status" value="1"/>
</dbReference>
<name>A0A0F8YMX0_9ZZZZ</name>
<dbReference type="InterPro" id="IPR058240">
    <property type="entry name" value="rSAM_sf"/>
</dbReference>
<dbReference type="GO" id="GO:0051536">
    <property type="term" value="F:iron-sulfur cluster binding"/>
    <property type="evidence" value="ECO:0007669"/>
    <property type="project" value="UniProtKB-KW"/>
</dbReference>
<keyword evidence="2" id="KW-0479">Metal-binding</keyword>
<protein>
    <recommendedName>
        <fullName evidence="5">Radical SAM core domain-containing protein</fullName>
    </recommendedName>
</protein>
<keyword evidence="3" id="KW-0408">Iron</keyword>
<comment type="caution">
    <text evidence="6">The sequence shown here is derived from an EMBL/GenBank/DDBJ whole genome shotgun (WGS) entry which is preliminary data.</text>
</comment>
<evidence type="ECO:0000256" key="1">
    <source>
        <dbReference type="ARBA" id="ARBA00022691"/>
    </source>
</evidence>
<gene>
    <name evidence="6" type="ORF">LCGC14_2800540</name>
</gene>
<keyword evidence="4" id="KW-0411">Iron-sulfur</keyword>
<dbReference type="AlphaFoldDB" id="A0A0F8YMX0"/>
<organism evidence="6">
    <name type="scientific">marine sediment metagenome</name>
    <dbReference type="NCBI Taxonomy" id="412755"/>
    <lineage>
        <taxon>unclassified sequences</taxon>
        <taxon>metagenomes</taxon>
        <taxon>ecological metagenomes</taxon>
    </lineage>
</organism>
<evidence type="ECO:0000256" key="2">
    <source>
        <dbReference type="ARBA" id="ARBA00022723"/>
    </source>
</evidence>
<evidence type="ECO:0000259" key="5">
    <source>
        <dbReference type="Pfam" id="PF04055"/>
    </source>
</evidence>
<evidence type="ECO:0000256" key="3">
    <source>
        <dbReference type="ARBA" id="ARBA00023004"/>
    </source>
</evidence>
<feature type="non-terminal residue" evidence="6">
    <location>
        <position position="1"/>
    </location>
</feature>
<keyword evidence="1" id="KW-0949">S-adenosyl-L-methionine</keyword>
<dbReference type="SUPFAM" id="SSF102114">
    <property type="entry name" value="Radical SAM enzymes"/>
    <property type="match status" value="1"/>
</dbReference>
<evidence type="ECO:0000256" key="4">
    <source>
        <dbReference type="ARBA" id="ARBA00023014"/>
    </source>
</evidence>
<dbReference type="InterPro" id="IPR007197">
    <property type="entry name" value="rSAM"/>
</dbReference>
<dbReference type="Pfam" id="PF04055">
    <property type="entry name" value="Radical_SAM"/>
    <property type="match status" value="1"/>
</dbReference>
<dbReference type="EMBL" id="LAZR01052539">
    <property type="protein sequence ID" value="KKK82722.1"/>
    <property type="molecule type" value="Genomic_DNA"/>
</dbReference>
<dbReference type="GO" id="GO:0003824">
    <property type="term" value="F:catalytic activity"/>
    <property type="evidence" value="ECO:0007669"/>
    <property type="project" value="InterPro"/>
</dbReference>
<reference evidence="6" key="1">
    <citation type="journal article" date="2015" name="Nature">
        <title>Complex archaea that bridge the gap between prokaryotes and eukaryotes.</title>
        <authorList>
            <person name="Spang A."/>
            <person name="Saw J.H."/>
            <person name="Jorgensen S.L."/>
            <person name="Zaremba-Niedzwiedzka K."/>
            <person name="Martijn J."/>
            <person name="Lind A.E."/>
            <person name="van Eijk R."/>
            <person name="Schleper C."/>
            <person name="Guy L."/>
            <person name="Ettema T.J."/>
        </authorList>
    </citation>
    <scope>NUCLEOTIDE SEQUENCE</scope>
</reference>
<dbReference type="Gene3D" id="3.20.20.70">
    <property type="entry name" value="Aldolase class I"/>
    <property type="match status" value="1"/>
</dbReference>
<sequence>GGGYDLFPFKAAARWGGKPTDYGNQFVVQLFGCNLDCPYCYVTREGVWGEFVRVPTYDLYRAYLSTPYPVFHLMGGAPALTMKYWHELLDLLGDHIFHSDLMLTEFAYDPKVLGHIARDNCLYAINIKGVTPEEYQRNTRKPFPEQRFWANWKLIQEIEVPAYLTFTGCREDRDEFWSKAKAQGINVDYWCKHSYNISIIDYNALGDVDNIPWGGLKEYKG</sequence>
<proteinExistence type="predicted"/>